<reference evidence="5 6" key="1">
    <citation type="submission" date="2020-04" db="EMBL/GenBank/DDBJ databases">
        <title>Azohydromonas sp. isolated from soil.</title>
        <authorList>
            <person name="Dahal R.H."/>
        </authorList>
    </citation>
    <scope>NUCLEOTIDE SEQUENCE [LARGE SCALE GENOMIC DNA]</scope>
    <source>
        <strain evidence="5 6">G-1-1-14</strain>
    </source>
</reference>
<dbReference type="InterPro" id="IPR011711">
    <property type="entry name" value="GntR_C"/>
</dbReference>
<dbReference type="GO" id="GO:0003700">
    <property type="term" value="F:DNA-binding transcription factor activity"/>
    <property type="evidence" value="ECO:0007669"/>
    <property type="project" value="InterPro"/>
</dbReference>
<dbReference type="Pfam" id="PF00392">
    <property type="entry name" value="GntR"/>
    <property type="match status" value="1"/>
</dbReference>
<name>A0A848FF20_9BURK</name>
<keyword evidence="2" id="KW-0238">DNA-binding</keyword>
<dbReference type="RefSeq" id="WP_169161649.1">
    <property type="nucleotide sequence ID" value="NZ_JABBFW010000012.1"/>
</dbReference>
<dbReference type="InterPro" id="IPR036388">
    <property type="entry name" value="WH-like_DNA-bd_sf"/>
</dbReference>
<dbReference type="Gene3D" id="1.20.120.530">
    <property type="entry name" value="GntR ligand-binding domain-like"/>
    <property type="match status" value="1"/>
</dbReference>
<proteinExistence type="predicted"/>
<feature type="domain" description="HTH gntR-type" evidence="4">
    <location>
        <begin position="2"/>
        <end position="69"/>
    </location>
</feature>
<dbReference type="CDD" id="cd07377">
    <property type="entry name" value="WHTH_GntR"/>
    <property type="match status" value="1"/>
</dbReference>
<dbReference type="SMART" id="SM00345">
    <property type="entry name" value="HTH_GNTR"/>
    <property type="match status" value="1"/>
</dbReference>
<dbReference type="GO" id="GO:0003677">
    <property type="term" value="F:DNA binding"/>
    <property type="evidence" value="ECO:0007669"/>
    <property type="project" value="UniProtKB-KW"/>
</dbReference>
<dbReference type="AlphaFoldDB" id="A0A848FF20"/>
<organism evidence="5 6">
    <name type="scientific">Azohydromonas caseinilytica</name>
    <dbReference type="NCBI Taxonomy" id="2728836"/>
    <lineage>
        <taxon>Bacteria</taxon>
        <taxon>Pseudomonadati</taxon>
        <taxon>Pseudomonadota</taxon>
        <taxon>Betaproteobacteria</taxon>
        <taxon>Burkholderiales</taxon>
        <taxon>Sphaerotilaceae</taxon>
        <taxon>Azohydromonas</taxon>
    </lineage>
</organism>
<dbReference type="InterPro" id="IPR008920">
    <property type="entry name" value="TF_FadR/GntR_C"/>
</dbReference>
<evidence type="ECO:0000313" key="6">
    <source>
        <dbReference type="Proteomes" id="UP000574067"/>
    </source>
</evidence>
<comment type="caution">
    <text evidence="5">The sequence shown here is derived from an EMBL/GenBank/DDBJ whole genome shotgun (WGS) entry which is preliminary data.</text>
</comment>
<dbReference type="SMART" id="SM00895">
    <property type="entry name" value="FCD"/>
    <property type="match status" value="1"/>
</dbReference>
<dbReference type="SUPFAM" id="SSF48008">
    <property type="entry name" value="GntR ligand-binding domain-like"/>
    <property type="match status" value="1"/>
</dbReference>
<dbReference type="PANTHER" id="PTHR43537">
    <property type="entry name" value="TRANSCRIPTIONAL REGULATOR, GNTR FAMILY"/>
    <property type="match status" value="1"/>
</dbReference>
<dbReference type="Gene3D" id="1.10.10.10">
    <property type="entry name" value="Winged helix-like DNA-binding domain superfamily/Winged helix DNA-binding domain"/>
    <property type="match status" value="1"/>
</dbReference>
<evidence type="ECO:0000313" key="5">
    <source>
        <dbReference type="EMBL" id="NML16750.1"/>
    </source>
</evidence>
<dbReference type="InterPro" id="IPR036390">
    <property type="entry name" value="WH_DNA-bd_sf"/>
</dbReference>
<sequence length="242" mass="26119">MASQIERVTAELRRRILGGALQPGERVLEVQCSAELGVSRTPLRLALGELEKEGLLERLPRRGFRVRQVTLDEVAMAIDVRGTLEGMAVRLLAEQGASPRTLSELHGCIEQGRQIVQAAVDAGEAVDTVSWATVNARFHRVLAQAAGNPVLVSALEHVAKTPMAGPGALGASGQAAIELSFVQRAQLDHEDIVQAVEAREGARAEALMREHARRSRDNKRILVNAMRGARWAADAVPQPMLA</sequence>
<keyword evidence="3" id="KW-0804">Transcription</keyword>
<dbReference type="InterPro" id="IPR000524">
    <property type="entry name" value="Tscrpt_reg_HTH_GntR"/>
</dbReference>
<evidence type="ECO:0000259" key="4">
    <source>
        <dbReference type="PROSITE" id="PS50949"/>
    </source>
</evidence>
<evidence type="ECO:0000256" key="1">
    <source>
        <dbReference type="ARBA" id="ARBA00023015"/>
    </source>
</evidence>
<dbReference type="PANTHER" id="PTHR43537:SF51">
    <property type="entry name" value="HTH-TYPE TRANSCRIPTIONAL REGULATOR LGOR-RELATED"/>
    <property type="match status" value="1"/>
</dbReference>
<keyword evidence="6" id="KW-1185">Reference proteome</keyword>
<evidence type="ECO:0000256" key="3">
    <source>
        <dbReference type="ARBA" id="ARBA00023163"/>
    </source>
</evidence>
<accession>A0A848FF20</accession>
<dbReference type="PROSITE" id="PS50949">
    <property type="entry name" value="HTH_GNTR"/>
    <property type="match status" value="1"/>
</dbReference>
<dbReference type="EMBL" id="JABBFW010000012">
    <property type="protein sequence ID" value="NML16750.1"/>
    <property type="molecule type" value="Genomic_DNA"/>
</dbReference>
<keyword evidence="1" id="KW-0805">Transcription regulation</keyword>
<protein>
    <submittedName>
        <fullName evidence="5">GntR family transcriptional regulator</fullName>
    </submittedName>
</protein>
<dbReference type="Pfam" id="PF07729">
    <property type="entry name" value="FCD"/>
    <property type="match status" value="1"/>
</dbReference>
<dbReference type="Proteomes" id="UP000574067">
    <property type="component" value="Unassembled WGS sequence"/>
</dbReference>
<gene>
    <name evidence="5" type="ORF">HHL10_17345</name>
</gene>
<dbReference type="SUPFAM" id="SSF46785">
    <property type="entry name" value="Winged helix' DNA-binding domain"/>
    <property type="match status" value="1"/>
</dbReference>
<evidence type="ECO:0000256" key="2">
    <source>
        <dbReference type="ARBA" id="ARBA00023125"/>
    </source>
</evidence>